<organism evidence="1 2">
    <name type="scientific">Polystyrenella longa</name>
    <dbReference type="NCBI Taxonomy" id="2528007"/>
    <lineage>
        <taxon>Bacteria</taxon>
        <taxon>Pseudomonadati</taxon>
        <taxon>Planctomycetota</taxon>
        <taxon>Planctomycetia</taxon>
        <taxon>Planctomycetales</taxon>
        <taxon>Planctomycetaceae</taxon>
        <taxon>Polystyrenella</taxon>
    </lineage>
</organism>
<dbReference type="KEGG" id="plon:Pla110_11740"/>
<dbReference type="AlphaFoldDB" id="A0A518CJW4"/>
<proteinExistence type="predicted"/>
<dbReference type="EMBL" id="CP036281">
    <property type="protein sequence ID" value="QDU79464.1"/>
    <property type="molecule type" value="Genomic_DNA"/>
</dbReference>
<gene>
    <name evidence="1" type="ORF">Pla110_11740</name>
</gene>
<name>A0A518CJW4_9PLAN</name>
<keyword evidence="2" id="KW-1185">Reference proteome</keyword>
<protein>
    <submittedName>
        <fullName evidence="1">Uncharacterized protein</fullName>
    </submittedName>
</protein>
<accession>A0A518CJW4</accession>
<dbReference type="Proteomes" id="UP000317178">
    <property type="component" value="Chromosome"/>
</dbReference>
<reference evidence="1 2" key="1">
    <citation type="submission" date="2019-02" db="EMBL/GenBank/DDBJ databases">
        <title>Deep-cultivation of Planctomycetes and their phenomic and genomic characterization uncovers novel biology.</title>
        <authorList>
            <person name="Wiegand S."/>
            <person name="Jogler M."/>
            <person name="Boedeker C."/>
            <person name="Pinto D."/>
            <person name="Vollmers J."/>
            <person name="Rivas-Marin E."/>
            <person name="Kohn T."/>
            <person name="Peeters S.H."/>
            <person name="Heuer A."/>
            <person name="Rast P."/>
            <person name="Oberbeckmann S."/>
            <person name="Bunk B."/>
            <person name="Jeske O."/>
            <person name="Meyerdierks A."/>
            <person name="Storesund J.E."/>
            <person name="Kallscheuer N."/>
            <person name="Luecker S."/>
            <person name="Lage O.M."/>
            <person name="Pohl T."/>
            <person name="Merkel B.J."/>
            <person name="Hornburger P."/>
            <person name="Mueller R.-W."/>
            <person name="Bruemmer F."/>
            <person name="Labrenz M."/>
            <person name="Spormann A.M."/>
            <person name="Op den Camp H."/>
            <person name="Overmann J."/>
            <person name="Amann R."/>
            <person name="Jetten M.S.M."/>
            <person name="Mascher T."/>
            <person name="Medema M.H."/>
            <person name="Devos D.P."/>
            <person name="Kaster A.-K."/>
            <person name="Ovreas L."/>
            <person name="Rohde M."/>
            <person name="Galperin M.Y."/>
            <person name="Jogler C."/>
        </authorList>
    </citation>
    <scope>NUCLEOTIDE SEQUENCE [LARGE SCALE GENOMIC DNA]</scope>
    <source>
        <strain evidence="1 2">Pla110</strain>
    </source>
</reference>
<sequence length="84" mass="9640">MRASIAIHSQSLKSNKRIFLSSSSATPPLTIEVKWENFADYSDFSDTAPGRSIQLKRLLIPAVQNRKEFFSIDWFSDYIITSRI</sequence>
<evidence type="ECO:0000313" key="2">
    <source>
        <dbReference type="Proteomes" id="UP000317178"/>
    </source>
</evidence>
<evidence type="ECO:0000313" key="1">
    <source>
        <dbReference type="EMBL" id="QDU79464.1"/>
    </source>
</evidence>